<keyword evidence="4" id="KW-0067">ATP-binding</keyword>
<dbReference type="InterPro" id="IPR011009">
    <property type="entry name" value="Kinase-like_dom_sf"/>
</dbReference>
<evidence type="ECO:0000256" key="1">
    <source>
        <dbReference type="ARBA" id="ARBA00022679"/>
    </source>
</evidence>
<dbReference type="InterPro" id="IPR001245">
    <property type="entry name" value="Ser-Thr/Tyr_kinase_cat_dom"/>
</dbReference>
<organism evidence="9 10">
    <name type="scientific">Aphanomyces stellatus</name>
    <dbReference type="NCBI Taxonomy" id="120398"/>
    <lineage>
        <taxon>Eukaryota</taxon>
        <taxon>Sar</taxon>
        <taxon>Stramenopiles</taxon>
        <taxon>Oomycota</taxon>
        <taxon>Saprolegniomycetes</taxon>
        <taxon>Saprolegniales</taxon>
        <taxon>Verrucalvaceae</taxon>
        <taxon>Aphanomyces</taxon>
    </lineage>
</organism>
<gene>
    <name evidence="9" type="primary">Aste57867_16113</name>
    <name evidence="8" type="ORF">As57867_016057</name>
    <name evidence="9" type="ORF">ASTE57867_16113</name>
</gene>
<keyword evidence="2" id="KW-0547">Nucleotide-binding</keyword>
<sequence>MSQWVDRADYVARFKQLAGSIGTASLPPLASPPDDLTSLLLTKYSLSWDDLPPLAQRALLWDAGYIAAKVGSTDTYVQVQLPCTSSSRFMADIAASAASFPVGATTTCPSSVGTYSRSNDALKLDAKTTLPAKCALYTKGLALATSDASYYSQDALAPDVVPAPRLLVHATAGGSVVVPAIHTLPSDLGSEPAAAECPTGPAAGGMIIPCHSLALAKDPTFCLPLTSNLMEKWLVDIQATASKNATRTMAPLTTPSPMSRPPETTEADVALSTTLGPPPRPPSDMTAPSASNTAPSRTTLYLGIGGGSAVALVLLVALAFVWRRRRNQHQLKRAFVATQFPSATTPATTIAPVFPSDNNSDIPHHPFHYKKDKIHTDYDLVLSPQRKSRLAPPRTGPTYAPSPTYSIGSVQPLDDDDDVDVIMTTNGDPLRPLAPLAHVKVPLEALSWEVLLAETPTTETYYGQYHQLHAVALKLVRVEHGQHPDVIAAAVQEIVWLSKLDHPGIVSFLGFALDDVTQSPSSLVAVTEYCPQGTLPTFLATNAQLHWTLKGALALSIASAVHYLHTRGIVHGNLTSDSIWMDWPVAKLQPLAISALATDELPDVDRHPATTAPEVLQHGSVAYTAAADIYALGCILRDLDTQSPADDRRRSATRRSSVSRDCPQDIALLIDHCLETEAEHRPTSLEVVEALEAYVHGKDFSCLL</sequence>
<dbReference type="AlphaFoldDB" id="A0A485L505"/>
<dbReference type="PANTHER" id="PTHR44329:SF288">
    <property type="entry name" value="MITOGEN-ACTIVATED PROTEIN KINASE KINASE KINASE 20"/>
    <property type="match status" value="1"/>
</dbReference>
<keyword evidence="1" id="KW-0808">Transferase</keyword>
<dbReference type="GO" id="GO:0005524">
    <property type="term" value="F:ATP binding"/>
    <property type="evidence" value="ECO:0007669"/>
    <property type="project" value="UniProtKB-KW"/>
</dbReference>
<evidence type="ECO:0000313" key="10">
    <source>
        <dbReference type="Proteomes" id="UP000332933"/>
    </source>
</evidence>
<dbReference type="InterPro" id="IPR000719">
    <property type="entry name" value="Prot_kinase_dom"/>
</dbReference>
<keyword evidence="6" id="KW-1133">Transmembrane helix</keyword>
<dbReference type="PROSITE" id="PS50011">
    <property type="entry name" value="PROTEIN_KINASE_DOM"/>
    <property type="match status" value="1"/>
</dbReference>
<protein>
    <submittedName>
        <fullName evidence="9">Aste57867_16113 protein</fullName>
    </submittedName>
</protein>
<evidence type="ECO:0000313" key="8">
    <source>
        <dbReference type="EMBL" id="KAF0692867.1"/>
    </source>
</evidence>
<dbReference type="Gene3D" id="1.10.510.10">
    <property type="entry name" value="Transferase(Phosphotransferase) domain 1"/>
    <property type="match status" value="1"/>
</dbReference>
<feature type="region of interest" description="Disordered" evidence="5">
    <location>
        <begin position="249"/>
        <end position="294"/>
    </location>
</feature>
<reference evidence="9 10" key="1">
    <citation type="submission" date="2019-03" db="EMBL/GenBank/DDBJ databases">
        <authorList>
            <person name="Gaulin E."/>
            <person name="Dumas B."/>
        </authorList>
    </citation>
    <scope>NUCLEOTIDE SEQUENCE [LARGE SCALE GENOMIC DNA]</scope>
    <source>
        <strain evidence="9">CBS 568.67</strain>
    </source>
</reference>
<dbReference type="OrthoDB" id="4062651at2759"/>
<accession>A0A485L505</accession>
<dbReference type="PANTHER" id="PTHR44329">
    <property type="entry name" value="SERINE/THREONINE-PROTEIN KINASE TNNI3K-RELATED"/>
    <property type="match status" value="1"/>
</dbReference>
<dbReference type="InterPro" id="IPR051681">
    <property type="entry name" value="Ser/Thr_Kinases-Pseudokinases"/>
</dbReference>
<evidence type="ECO:0000256" key="4">
    <source>
        <dbReference type="ARBA" id="ARBA00022840"/>
    </source>
</evidence>
<evidence type="ECO:0000256" key="5">
    <source>
        <dbReference type="SAM" id="MobiDB-lite"/>
    </source>
</evidence>
<feature type="region of interest" description="Disordered" evidence="5">
    <location>
        <begin position="386"/>
        <end position="407"/>
    </location>
</feature>
<evidence type="ECO:0000256" key="3">
    <source>
        <dbReference type="ARBA" id="ARBA00022777"/>
    </source>
</evidence>
<keyword evidence="3" id="KW-0418">Kinase</keyword>
<dbReference type="EMBL" id="CAADRA010005823">
    <property type="protein sequence ID" value="VFT92896.1"/>
    <property type="molecule type" value="Genomic_DNA"/>
</dbReference>
<reference evidence="8" key="2">
    <citation type="submission" date="2019-06" db="EMBL/GenBank/DDBJ databases">
        <title>Genomics analysis of Aphanomyces spp. identifies a new class of oomycete effector associated with host adaptation.</title>
        <authorList>
            <person name="Gaulin E."/>
        </authorList>
    </citation>
    <scope>NUCLEOTIDE SEQUENCE</scope>
    <source>
        <strain evidence="8">CBS 578.67</strain>
    </source>
</reference>
<keyword evidence="6" id="KW-0472">Membrane</keyword>
<evidence type="ECO:0000259" key="7">
    <source>
        <dbReference type="PROSITE" id="PS50011"/>
    </source>
</evidence>
<dbReference type="SUPFAM" id="SSF56112">
    <property type="entry name" value="Protein kinase-like (PK-like)"/>
    <property type="match status" value="1"/>
</dbReference>
<feature type="domain" description="Protein kinase" evidence="7">
    <location>
        <begin position="446"/>
        <end position="695"/>
    </location>
</feature>
<dbReference type="Pfam" id="PF07714">
    <property type="entry name" value="PK_Tyr_Ser-Thr"/>
    <property type="match status" value="1"/>
</dbReference>
<evidence type="ECO:0000256" key="6">
    <source>
        <dbReference type="SAM" id="Phobius"/>
    </source>
</evidence>
<proteinExistence type="predicted"/>
<keyword evidence="10" id="KW-1185">Reference proteome</keyword>
<feature type="transmembrane region" description="Helical" evidence="6">
    <location>
        <begin position="300"/>
        <end position="322"/>
    </location>
</feature>
<dbReference type="EMBL" id="VJMH01005802">
    <property type="protein sequence ID" value="KAF0692867.1"/>
    <property type="molecule type" value="Genomic_DNA"/>
</dbReference>
<dbReference type="GO" id="GO:0004674">
    <property type="term" value="F:protein serine/threonine kinase activity"/>
    <property type="evidence" value="ECO:0007669"/>
    <property type="project" value="TreeGrafter"/>
</dbReference>
<dbReference type="Proteomes" id="UP000332933">
    <property type="component" value="Unassembled WGS sequence"/>
</dbReference>
<evidence type="ECO:0000256" key="2">
    <source>
        <dbReference type="ARBA" id="ARBA00022741"/>
    </source>
</evidence>
<name>A0A485L505_9STRA</name>
<keyword evidence="6" id="KW-0812">Transmembrane</keyword>
<evidence type="ECO:0000313" key="9">
    <source>
        <dbReference type="EMBL" id="VFT92896.1"/>
    </source>
</evidence>